<gene>
    <name evidence="1" type="ORF">Cboi01_000651700</name>
</gene>
<accession>A0ACB5U986</accession>
<proteinExistence type="predicted"/>
<sequence length="256" mass="29592">MTAKKASTLKLRGRDTLGQSGQSVRFNKDGEYFMISFINKLILFNTRKGSIYKKFKLKNKTIMKLDFIKLNNIEYLIIALNTGCINFYKFENILNSESNNEEDDDDIIELSDIKTEFELLGHSNRVKDFSIYQEEHKINESNNNNNDKKILTYLISVSSDGRIVIWDLNLRDQVAVYSTGERLNVVTTVSESIEKSSTMKKREEDNEEENSVNNNIDSEYESDGEGLAEIMKGKRKKLSKKAKRKQKEKLISVELE</sequence>
<dbReference type="EMBL" id="BSXV01007140">
    <property type="protein sequence ID" value="GMF04650.1"/>
    <property type="molecule type" value="Genomic_DNA"/>
</dbReference>
<evidence type="ECO:0000313" key="2">
    <source>
        <dbReference type="Proteomes" id="UP001165101"/>
    </source>
</evidence>
<dbReference type="Proteomes" id="UP001165101">
    <property type="component" value="Unassembled WGS sequence"/>
</dbReference>
<comment type="caution">
    <text evidence="1">The sequence shown here is derived from an EMBL/GenBank/DDBJ whole genome shotgun (WGS) entry which is preliminary data.</text>
</comment>
<reference evidence="1" key="1">
    <citation type="submission" date="2023-04" db="EMBL/GenBank/DDBJ databases">
        <title>Candida boidinii NBRC 1967.</title>
        <authorList>
            <person name="Ichikawa N."/>
            <person name="Sato H."/>
            <person name="Tonouchi N."/>
        </authorList>
    </citation>
    <scope>NUCLEOTIDE SEQUENCE</scope>
    <source>
        <strain evidence="1">NBRC 1967</strain>
    </source>
</reference>
<organism evidence="1 2">
    <name type="scientific">Candida boidinii</name>
    <name type="common">Yeast</name>
    <dbReference type="NCBI Taxonomy" id="5477"/>
    <lineage>
        <taxon>Eukaryota</taxon>
        <taxon>Fungi</taxon>
        <taxon>Dikarya</taxon>
        <taxon>Ascomycota</taxon>
        <taxon>Saccharomycotina</taxon>
        <taxon>Pichiomycetes</taxon>
        <taxon>Pichiales</taxon>
        <taxon>Pichiaceae</taxon>
        <taxon>Ogataea</taxon>
        <taxon>Ogataea/Candida clade</taxon>
    </lineage>
</organism>
<keyword evidence="2" id="KW-1185">Reference proteome</keyword>
<name>A0ACB5U986_CANBO</name>
<evidence type="ECO:0000313" key="1">
    <source>
        <dbReference type="EMBL" id="GMF04650.1"/>
    </source>
</evidence>
<protein>
    <submittedName>
        <fullName evidence="1">Unnamed protein product</fullName>
    </submittedName>
</protein>